<organism evidence="2 3">
    <name type="scientific">Olea europaea subsp. europaea</name>
    <dbReference type="NCBI Taxonomy" id="158383"/>
    <lineage>
        <taxon>Eukaryota</taxon>
        <taxon>Viridiplantae</taxon>
        <taxon>Streptophyta</taxon>
        <taxon>Embryophyta</taxon>
        <taxon>Tracheophyta</taxon>
        <taxon>Spermatophyta</taxon>
        <taxon>Magnoliopsida</taxon>
        <taxon>eudicotyledons</taxon>
        <taxon>Gunneridae</taxon>
        <taxon>Pentapetalae</taxon>
        <taxon>asterids</taxon>
        <taxon>lamiids</taxon>
        <taxon>Lamiales</taxon>
        <taxon>Oleaceae</taxon>
        <taxon>Oleeae</taxon>
        <taxon>Olea</taxon>
    </lineage>
</organism>
<name>A0A8S0U850_OLEEU</name>
<feature type="region of interest" description="Disordered" evidence="1">
    <location>
        <begin position="1"/>
        <end position="24"/>
    </location>
</feature>
<proteinExistence type="predicted"/>
<evidence type="ECO:0000313" key="3">
    <source>
        <dbReference type="Proteomes" id="UP000594638"/>
    </source>
</evidence>
<comment type="caution">
    <text evidence="2">The sequence shown here is derived from an EMBL/GenBank/DDBJ whole genome shotgun (WGS) entry which is preliminary data.</text>
</comment>
<feature type="compositionally biased region" description="Low complexity" evidence="1">
    <location>
        <begin position="8"/>
        <end position="24"/>
    </location>
</feature>
<dbReference type="Proteomes" id="UP000594638">
    <property type="component" value="Unassembled WGS sequence"/>
</dbReference>
<dbReference type="Gramene" id="OE9A014000T1">
    <property type="protein sequence ID" value="OE9A014000C1"/>
    <property type="gene ID" value="OE9A014000"/>
</dbReference>
<reference evidence="2 3" key="1">
    <citation type="submission" date="2019-12" db="EMBL/GenBank/DDBJ databases">
        <authorList>
            <person name="Alioto T."/>
            <person name="Alioto T."/>
            <person name="Gomez Garrido J."/>
        </authorList>
    </citation>
    <scope>NUCLEOTIDE SEQUENCE [LARGE SCALE GENOMIC DNA]</scope>
</reference>
<dbReference type="EMBL" id="CACTIH010007411">
    <property type="protein sequence ID" value="CAA3012773.1"/>
    <property type="molecule type" value="Genomic_DNA"/>
</dbReference>
<evidence type="ECO:0000256" key="1">
    <source>
        <dbReference type="SAM" id="MobiDB-lite"/>
    </source>
</evidence>
<sequence length="66" mass="7098">MGQATPEDQQSSPVPSLPVASSDSGSLSQIELTSCQFNLLMNLNHLLKPPIILAGEMLYRKKSMPG</sequence>
<keyword evidence="3" id="KW-1185">Reference proteome</keyword>
<accession>A0A8S0U850</accession>
<gene>
    <name evidence="2" type="ORF">OLEA9_A014000</name>
</gene>
<evidence type="ECO:0000313" key="2">
    <source>
        <dbReference type="EMBL" id="CAA3012773.1"/>
    </source>
</evidence>
<protein>
    <submittedName>
        <fullName evidence="2">Uncharacterized protein</fullName>
    </submittedName>
</protein>
<dbReference type="AlphaFoldDB" id="A0A8S0U850"/>